<comment type="caution">
    <text evidence="3">The sequence shown here is derived from an EMBL/GenBank/DDBJ whole genome shotgun (WGS) entry which is preliminary data.</text>
</comment>
<feature type="compositionally biased region" description="Polar residues" evidence="1">
    <location>
        <begin position="167"/>
        <end position="180"/>
    </location>
</feature>
<reference evidence="3" key="1">
    <citation type="submission" date="2020-05" db="EMBL/GenBank/DDBJ databases">
        <title>Mycena genomes resolve the evolution of fungal bioluminescence.</title>
        <authorList>
            <person name="Tsai I.J."/>
        </authorList>
    </citation>
    <scope>NUCLEOTIDE SEQUENCE</scope>
    <source>
        <strain evidence="3">160909Yilan</strain>
    </source>
</reference>
<dbReference type="Proteomes" id="UP000623467">
    <property type="component" value="Unassembled WGS sequence"/>
</dbReference>
<accession>A0A8H6X7V2</accession>
<organism evidence="3 4">
    <name type="scientific">Mycena sanguinolenta</name>
    <dbReference type="NCBI Taxonomy" id="230812"/>
    <lineage>
        <taxon>Eukaryota</taxon>
        <taxon>Fungi</taxon>
        <taxon>Dikarya</taxon>
        <taxon>Basidiomycota</taxon>
        <taxon>Agaricomycotina</taxon>
        <taxon>Agaricomycetes</taxon>
        <taxon>Agaricomycetidae</taxon>
        <taxon>Agaricales</taxon>
        <taxon>Marasmiineae</taxon>
        <taxon>Mycenaceae</taxon>
        <taxon>Mycena</taxon>
    </lineage>
</organism>
<keyword evidence="2" id="KW-0812">Transmembrane</keyword>
<sequence length="402" mass="43088">MVTVPSAACNQLRGQVARKCFKVSTSASSKTAKPVSRASSRGSRPCSLDELLEEWTERFGGPETDEVSESGRLRMRRPTRGATAMTRAMRTKDTFSRTSCPSLGLLQIFHLLVSIAVLASVLLPIGRSVYSYGRGNFTSKAPVFTVPAEKQEVPPPTPTSEDESSDGDTNLSRSRSTASINGDDEHATPTSVCSAFASAQPVRLVRARVAAQLWDAGSETGINIQVDEAARRLSDAQLPALQSKGVLRAFEETLALERLRGVAAGAFPGEVLETEKATEESVESEQALMLAGARKLGERVGVLAARVGRVLGGAEFDLNADVDGGDSEDEEDGSAEDDMEKLLRAIVLHRRVFVSPSAIKVDNAQAQALRRTLGSSAVSEDRARMEEARDRVVDLLTGQGEQ</sequence>
<evidence type="ECO:0000313" key="4">
    <source>
        <dbReference type="Proteomes" id="UP000623467"/>
    </source>
</evidence>
<evidence type="ECO:0000313" key="3">
    <source>
        <dbReference type="EMBL" id="KAF7336053.1"/>
    </source>
</evidence>
<protein>
    <submittedName>
        <fullName evidence="3">BHLH domain-containing protein</fullName>
    </submittedName>
</protein>
<name>A0A8H6X7V2_9AGAR</name>
<dbReference type="EMBL" id="JACAZH010000038">
    <property type="protein sequence ID" value="KAF7336053.1"/>
    <property type="molecule type" value="Genomic_DNA"/>
</dbReference>
<feature type="region of interest" description="Disordered" evidence="1">
    <location>
        <begin position="146"/>
        <end position="188"/>
    </location>
</feature>
<dbReference type="AlphaFoldDB" id="A0A8H6X7V2"/>
<gene>
    <name evidence="3" type="ORF">MSAN_02319100</name>
</gene>
<keyword evidence="2" id="KW-1133">Transmembrane helix</keyword>
<feature type="transmembrane region" description="Helical" evidence="2">
    <location>
        <begin position="104"/>
        <end position="125"/>
    </location>
</feature>
<proteinExistence type="predicted"/>
<evidence type="ECO:0000256" key="2">
    <source>
        <dbReference type="SAM" id="Phobius"/>
    </source>
</evidence>
<keyword evidence="2" id="KW-0472">Membrane</keyword>
<evidence type="ECO:0000256" key="1">
    <source>
        <dbReference type="SAM" id="MobiDB-lite"/>
    </source>
</evidence>
<keyword evidence="4" id="KW-1185">Reference proteome</keyword>
<dbReference type="OrthoDB" id="2133190at2759"/>